<proteinExistence type="predicted"/>
<feature type="region of interest" description="Disordered" evidence="1">
    <location>
        <begin position="1"/>
        <end position="20"/>
    </location>
</feature>
<name>A0A1L9ULA0_ASPBC</name>
<dbReference type="VEuPathDB" id="FungiDB:ASPBRDRAFT_540032"/>
<evidence type="ECO:0000313" key="3">
    <source>
        <dbReference type="Proteomes" id="UP000184499"/>
    </source>
</evidence>
<dbReference type="EMBL" id="KV878683">
    <property type="protein sequence ID" value="OJJ72454.1"/>
    <property type="molecule type" value="Genomic_DNA"/>
</dbReference>
<dbReference type="Proteomes" id="UP000184499">
    <property type="component" value="Unassembled WGS sequence"/>
</dbReference>
<accession>A0A1L9ULA0</accession>
<gene>
    <name evidence="2" type="ORF">ASPBRDRAFT_540032</name>
</gene>
<evidence type="ECO:0000256" key="1">
    <source>
        <dbReference type="SAM" id="MobiDB-lite"/>
    </source>
</evidence>
<organism evidence="2 3">
    <name type="scientific">Aspergillus brasiliensis (strain CBS 101740 / IMI 381727 / IBT 21946)</name>
    <dbReference type="NCBI Taxonomy" id="767769"/>
    <lineage>
        <taxon>Eukaryota</taxon>
        <taxon>Fungi</taxon>
        <taxon>Dikarya</taxon>
        <taxon>Ascomycota</taxon>
        <taxon>Pezizomycotina</taxon>
        <taxon>Eurotiomycetes</taxon>
        <taxon>Eurotiomycetidae</taxon>
        <taxon>Eurotiales</taxon>
        <taxon>Aspergillaceae</taxon>
        <taxon>Aspergillus</taxon>
        <taxon>Aspergillus subgen. Circumdati</taxon>
    </lineage>
</organism>
<evidence type="ECO:0000313" key="2">
    <source>
        <dbReference type="EMBL" id="OJJ72454.1"/>
    </source>
</evidence>
<keyword evidence="3" id="KW-1185">Reference proteome</keyword>
<dbReference type="GeneID" id="93579642"/>
<protein>
    <submittedName>
        <fullName evidence="2">Uncharacterized protein</fullName>
    </submittedName>
</protein>
<reference evidence="3" key="1">
    <citation type="journal article" date="2017" name="Genome Biol.">
        <title>Comparative genomics reveals high biological diversity and specific adaptations in the industrially and medically important fungal genus Aspergillus.</title>
        <authorList>
            <person name="de Vries R.P."/>
            <person name="Riley R."/>
            <person name="Wiebenga A."/>
            <person name="Aguilar-Osorio G."/>
            <person name="Amillis S."/>
            <person name="Uchima C.A."/>
            <person name="Anderluh G."/>
            <person name="Asadollahi M."/>
            <person name="Askin M."/>
            <person name="Barry K."/>
            <person name="Battaglia E."/>
            <person name="Bayram O."/>
            <person name="Benocci T."/>
            <person name="Braus-Stromeyer S.A."/>
            <person name="Caldana C."/>
            <person name="Canovas D."/>
            <person name="Cerqueira G.C."/>
            <person name="Chen F."/>
            <person name="Chen W."/>
            <person name="Choi C."/>
            <person name="Clum A."/>
            <person name="Dos Santos R.A."/>
            <person name="Damasio A.R."/>
            <person name="Diallinas G."/>
            <person name="Emri T."/>
            <person name="Fekete E."/>
            <person name="Flipphi M."/>
            <person name="Freyberg S."/>
            <person name="Gallo A."/>
            <person name="Gournas C."/>
            <person name="Habgood R."/>
            <person name="Hainaut M."/>
            <person name="Harispe M.L."/>
            <person name="Henrissat B."/>
            <person name="Hilden K.S."/>
            <person name="Hope R."/>
            <person name="Hossain A."/>
            <person name="Karabika E."/>
            <person name="Karaffa L."/>
            <person name="Karanyi Z."/>
            <person name="Krasevec N."/>
            <person name="Kuo A."/>
            <person name="Kusch H."/>
            <person name="LaButti K."/>
            <person name="Lagendijk E.L."/>
            <person name="Lapidus A."/>
            <person name="Levasseur A."/>
            <person name="Lindquist E."/>
            <person name="Lipzen A."/>
            <person name="Logrieco A.F."/>
            <person name="MacCabe A."/>
            <person name="Maekelae M.R."/>
            <person name="Malavazi I."/>
            <person name="Melin P."/>
            <person name="Meyer V."/>
            <person name="Mielnichuk N."/>
            <person name="Miskei M."/>
            <person name="Molnar A.P."/>
            <person name="Mule G."/>
            <person name="Ngan C.Y."/>
            <person name="Orejas M."/>
            <person name="Orosz E."/>
            <person name="Ouedraogo J.P."/>
            <person name="Overkamp K.M."/>
            <person name="Park H.-S."/>
            <person name="Perrone G."/>
            <person name="Piumi F."/>
            <person name="Punt P.J."/>
            <person name="Ram A.F."/>
            <person name="Ramon A."/>
            <person name="Rauscher S."/>
            <person name="Record E."/>
            <person name="Riano-Pachon D.M."/>
            <person name="Robert V."/>
            <person name="Roehrig J."/>
            <person name="Ruller R."/>
            <person name="Salamov A."/>
            <person name="Salih N.S."/>
            <person name="Samson R.A."/>
            <person name="Sandor E."/>
            <person name="Sanguinetti M."/>
            <person name="Schuetze T."/>
            <person name="Sepcic K."/>
            <person name="Shelest E."/>
            <person name="Sherlock G."/>
            <person name="Sophianopoulou V."/>
            <person name="Squina F.M."/>
            <person name="Sun H."/>
            <person name="Susca A."/>
            <person name="Todd R.B."/>
            <person name="Tsang A."/>
            <person name="Unkles S.E."/>
            <person name="van de Wiele N."/>
            <person name="van Rossen-Uffink D."/>
            <person name="Oliveira J.V."/>
            <person name="Vesth T.C."/>
            <person name="Visser J."/>
            <person name="Yu J.-H."/>
            <person name="Zhou M."/>
            <person name="Andersen M.R."/>
            <person name="Archer D.B."/>
            <person name="Baker S.E."/>
            <person name="Benoit I."/>
            <person name="Brakhage A.A."/>
            <person name="Braus G.H."/>
            <person name="Fischer R."/>
            <person name="Frisvad J.C."/>
            <person name="Goldman G.H."/>
            <person name="Houbraken J."/>
            <person name="Oakley B."/>
            <person name="Pocsi I."/>
            <person name="Scazzocchio C."/>
            <person name="Seiboth B."/>
            <person name="vanKuyk P.A."/>
            <person name="Wortman J."/>
            <person name="Dyer P.S."/>
            <person name="Grigoriev I.V."/>
        </authorList>
    </citation>
    <scope>NUCLEOTIDE SEQUENCE [LARGE SCALE GENOMIC DNA]</scope>
    <source>
        <strain evidence="3">CBS 101740 / IMI 381727 / IBT 21946</strain>
    </source>
</reference>
<sequence length="68" mass="8152">MTPSHSSHLHHHVPGSGHHISHLQYIQREQPPILSYVRYENNGKMRYLPIMDCRRSLYTLYYIFLFSP</sequence>
<dbReference type="RefSeq" id="XP_067479702.1">
    <property type="nucleotide sequence ID" value="XM_067627154.1"/>
</dbReference>
<dbReference type="AlphaFoldDB" id="A0A1L9ULA0"/>